<dbReference type="PANTHER" id="PTHR12654:SF3">
    <property type="entry name" value="NON-LYSOSOMAL GLUCOSYLCERAMIDASE"/>
    <property type="match status" value="1"/>
</dbReference>
<dbReference type="PANTHER" id="PTHR12654">
    <property type="entry name" value="BILE ACID BETA-GLUCOSIDASE-RELATED"/>
    <property type="match status" value="1"/>
</dbReference>
<dbReference type="GO" id="GO:0004348">
    <property type="term" value="F:glucosylceramidase activity"/>
    <property type="evidence" value="ECO:0007669"/>
    <property type="project" value="UniProtKB-EC"/>
</dbReference>
<protein>
    <submittedName>
        <fullName evidence="2">Putative glucosylceramidase</fullName>
        <ecNumber evidence="2">3.2.1.45</ecNumber>
    </submittedName>
</protein>
<dbReference type="Pfam" id="PF04685">
    <property type="entry name" value="DUF608"/>
    <property type="match status" value="1"/>
</dbReference>
<dbReference type="Proteomes" id="UP000265566">
    <property type="component" value="Chromosome 4"/>
</dbReference>
<keyword evidence="2" id="KW-0326">Glycosidase</keyword>
<comment type="caution">
    <text evidence="2">The sequence shown here is derived from an EMBL/GenBank/DDBJ whole genome shotgun (WGS) entry which is preliminary data.</text>
</comment>
<accession>A0A396ILF3</accession>
<keyword evidence="2" id="KW-0378">Hydrolase</keyword>
<dbReference type="EMBL" id="PSQE01000004">
    <property type="protein sequence ID" value="RHN65164.1"/>
    <property type="molecule type" value="Genomic_DNA"/>
</dbReference>
<feature type="domain" description="Glycosyl-hydrolase family 116 catalytic region" evidence="1">
    <location>
        <begin position="1"/>
        <end position="47"/>
    </location>
</feature>
<dbReference type="Gramene" id="rna28072">
    <property type="protein sequence ID" value="RHN65164.1"/>
    <property type="gene ID" value="gene28072"/>
</dbReference>
<dbReference type="InterPro" id="IPR052566">
    <property type="entry name" value="Non-lysos_glucosylceramidase"/>
</dbReference>
<gene>
    <name evidence="2" type="ORF">MtrunA17_Chr4g0076981</name>
</gene>
<dbReference type="AlphaFoldDB" id="A0A396ILF3"/>
<proteinExistence type="predicted"/>
<reference evidence="2" key="1">
    <citation type="journal article" date="2018" name="Nat. Plants">
        <title>Whole-genome landscape of Medicago truncatula symbiotic genes.</title>
        <authorList>
            <person name="Pecrix Y."/>
            <person name="Gamas P."/>
            <person name="Carrere S."/>
        </authorList>
    </citation>
    <scope>NUCLEOTIDE SEQUENCE</scope>
    <source>
        <tissue evidence="2">Leaves</tissue>
    </source>
</reference>
<dbReference type="EC" id="3.2.1.45" evidence="2"/>
<dbReference type="InterPro" id="IPR006775">
    <property type="entry name" value="GH116_catalytic"/>
</dbReference>
<name>A0A396ILF3_MEDTR</name>
<evidence type="ECO:0000259" key="1">
    <source>
        <dbReference type="Pfam" id="PF04685"/>
    </source>
</evidence>
<organism evidence="2">
    <name type="scientific">Medicago truncatula</name>
    <name type="common">Barrel medic</name>
    <name type="synonym">Medicago tribuloides</name>
    <dbReference type="NCBI Taxonomy" id="3880"/>
    <lineage>
        <taxon>Eukaryota</taxon>
        <taxon>Viridiplantae</taxon>
        <taxon>Streptophyta</taxon>
        <taxon>Embryophyta</taxon>
        <taxon>Tracheophyta</taxon>
        <taxon>Spermatophyta</taxon>
        <taxon>Magnoliopsida</taxon>
        <taxon>eudicotyledons</taxon>
        <taxon>Gunneridae</taxon>
        <taxon>Pentapetalae</taxon>
        <taxon>rosids</taxon>
        <taxon>fabids</taxon>
        <taxon>Fabales</taxon>
        <taxon>Fabaceae</taxon>
        <taxon>Papilionoideae</taxon>
        <taxon>50 kb inversion clade</taxon>
        <taxon>NPAAA clade</taxon>
        <taxon>Hologalegina</taxon>
        <taxon>IRL clade</taxon>
        <taxon>Trifolieae</taxon>
        <taxon>Medicago</taxon>
    </lineage>
</organism>
<evidence type="ECO:0000313" key="2">
    <source>
        <dbReference type="EMBL" id="RHN65164.1"/>
    </source>
</evidence>
<sequence length="112" mass="13093">MIQENMTDMAFQTAGGIYEAAWSSDAWTTKDEYRSLCYMRPLAIWAMQWALSKPKLARHYESNKSDVYEDDIMSRSHAGFLKVAHLLKLKEDTGSRSLFQVIYDFTCKRYMT</sequence>